<evidence type="ECO:0000259" key="3">
    <source>
        <dbReference type="Pfam" id="PF00294"/>
    </source>
</evidence>
<reference evidence="4" key="1">
    <citation type="submission" date="2020-10" db="EMBL/GenBank/DDBJ databases">
        <authorList>
            <person name="Gilroy R."/>
        </authorList>
    </citation>
    <scope>NUCLEOTIDE SEQUENCE</scope>
    <source>
        <strain evidence="4">ChiBcec6-7307</strain>
    </source>
</reference>
<keyword evidence="1" id="KW-0808">Transferase</keyword>
<organism evidence="4 5">
    <name type="scientific">Candidatus Merdiplasma excrementigallinarum</name>
    <dbReference type="NCBI Taxonomy" id="2840864"/>
    <lineage>
        <taxon>Bacteria</taxon>
        <taxon>Bacillati</taxon>
        <taxon>Bacillota</taxon>
        <taxon>Clostridia</taxon>
        <taxon>Lachnospirales</taxon>
        <taxon>Lachnospiraceae</taxon>
        <taxon>Lachnospiraceae incertae sedis</taxon>
        <taxon>Candidatus Merdiplasma</taxon>
    </lineage>
</organism>
<comment type="caution">
    <text evidence="4">The sequence shown here is derived from an EMBL/GenBank/DDBJ whole genome shotgun (WGS) entry which is preliminary data.</text>
</comment>
<dbReference type="Proteomes" id="UP000886889">
    <property type="component" value="Unassembled WGS sequence"/>
</dbReference>
<dbReference type="Gene3D" id="3.40.1190.20">
    <property type="match status" value="1"/>
</dbReference>
<keyword evidence="2 4" id="KW-0418">Kinase</keyword>
<evidence type="ECO:0000256" key="1">
    <source>
        <dbReference type="ARBA" id="ARBA00022679"/>
    </source>
</evidence>
<reference evidence="4" key="2">
    <citation type="journal article" date="2021" name="PeerJ">
        <title>Extensive microbial diversity within the chicken gut microbiome revealed by metagenomics and culture.</title>
        <authorList>
            <person name="Gilroy R."/>
            <person name="Ravi A."/>
            <person name="Getino M."/>
            <person name="Pursley I."/>
            <person name="Horton D.L."/>
            <person name="Alikhan N.F."/>
            <person name="Baker D."/>
            <person name="Gharbi K."/>
            <person name="Hall N."/>
            <person name="Watson M."/>
            <person name="Adriaenssens E.M."/>
            <person name="Foster-Nyarko E."/>
            <person name="Jarju S."/>
            <person name="Secka A."/>
            <person name="Antonio M."/>
            <person name="Oren A."/>
            <person name="Chaudhuri R.R."/>
            <person name="La Ragione R."/>
            <person name="Hildebrand F."/>
            <person name="Pallen M.J."/>
        </authorList>
    </citation>
    <scope>NUCLEOTIDE SEQUENCE</scope>
    <source>
        <strain evidence="4">ChiBcec6-7307</strain>
    </source>
</reference>
<dbReference type="InterPro" id="IPR029056">
    <property type="entry name" value="Ribokinase-like"/>
</dbReference>
<dbReference type="GO" id="GO:0016301">
    <property type="term" value="F:kinase activity"/>
    <property type="evidence" value="ECO:0007669"/>
    <property type="project" value="UniProtKB-KW"/>
</dbReference>
<gene>
    <name evidence="4" type="ORF">IAC80_02350</name>
</gene>
<dbReference type="AlphaFoldDB" id="A0A9D1NYV7"/>
<proteinExistence type="predicted"/>
<feature type="domain" description="Carbohydrate kinase PfkB" evidence="3">
    <location>
        <begin position="31"/>
        <end position="350"/>
    </location>
</feature>
<dbReference type="PANTHER" id="PTHR10584">
    <property type="entry name" value="SUGAR KINASE"/>
    <property type="match status" value="1"/>
</dbReference>
<dbReference type="SUPFAM" id="SSF53613">
    <property type="entry name" value="Ribokinase-like"/>
    <property type="match status" value="1"/>
</dbReference>
<dbReference type="PANTHER" id="PTHR10584:SF166">
    <property type="entry name" value="RIBOKINASE"/>
    <property type="match status" value="1"/>
</dbReference>
<name>A0A9D1NYV7_9FIRM</name>
<dbReference type="InterPro" id="IPR011611">
    <property type="entry name" value="PfkB_dom"/>
</dbReference>
<evidence type="ECO:0000256" key="2">
    <source>
        <dbReference type="ARBA" id="ARBA00022777"/>
    </source>
</evidence>
<dbReference type="EMBL" id="DVOS01000027">
    <property type="protein sequence ID" value="HIV22760.1"/>
    <property type="molecule type" value="Genomic_DNA"/>
</dbReference>
<evidence type="ECO:0000313" key="4">
    <source>
        <dbReference type="EMBL" id="HIV22760.1"/>
    </source>
</evidence>
<evidence type="ECO:0000313" key="5">
    <source>
        <dbReference type="Proteomes" id="UP000886889"/>
    </source>
</evidence>
<accession>A0A9D1NYV7</accession>
<sequence>MEKPKKAVAAGHVCLDITPIFPGGIRDKAENILLPGKLIHVEGADIHTGGSVANTGTAMKLLGADVRLAGMVGDDDFGKIVREKLKTWGADQDMIVSEKANTSYSVVLAIPGMDRIFLHDPGANDEFVSEDVKEELLEGIALFHFGYPPIMKKMYEEEGAELEKLFRRAKEKGAAVSLDMAAIDPSSAAGRADWERILKRVLPLVDFFVPSVEELCFMLNRGLYEEWNRRAAGRDLTEVITWEEVRQLGHRCMELGAGVVLIKCGAPGIYYCTKSREELEELCAKLELSAEDWGGKEGFEESYEPEALLSGTGAGDTCIAAFLTAVLKGESLEMALKLAAAEGACCVAAYDALGGLKGLDEIKEKIQNGWKKQHLNPALKKN</sequence>
<dbReference type="Pfam" id="PF00294">
    <property type="entry name" value="PfkB"/>
    <property type="match status" value="1"/>
</dbReference>
<protein>
    <submittedName>
        <fullName evidence="4">Carbohydrate kinase family protein</fullName>
    </submittedName>
</protein>